<name>A0A518B6G9_9BACT</name>
<evidence type="ECO:0000313" key="4">
    <source>
        <dbReference type="Proteomes" id="UP000317093"/>
    </source>
</evidence>
<dbReference type="RefSeq" id="WP_145259359.1">
    <property type="nucleotide sequence ID" value="NZ_CP036279.1"/>
</dbReference>
<evidence type="ECO:0000256" key="1">
    <source>
        <dbReference type="SAM" id="MobiDB-lite"/>
    </source>
</evidence>
<dbReference type="KEGG" id="knv:Pan216_33990"/>
<dbReference type="EMBL" id="CP036279">
    <property type="protein sequence ID" value="QDU62532.1"/>
    <property type="molecule type" value="Genomic_DNA"/>
</dbReference>
<reference evidence="3 4" key="1">
    <citation type="submission" date="2019-02" db="EMBL/GenBank/DDBJ databases">
        <title>Deep-cultivation of Planctomycetes and their phenomic and genomic characterization uncovers novel biology.</title>
        <authorList>
            <person name="Wiegand S."/>
            <person name="Jogler M."/>
            <person name="Boedeker C."/>
            <person name="Pinto D."/>
            <person name="Vollmers J."/>
            <person name="Rivas-Marin E."/>
            <person name="Kohn T."/>
            <person name="Peeters S.H."/>
            <person name="Heuer A."/>
            <person name="Rast P."/>
            <person name="Oberbeckmann S."/>
            <person name="Bunk B."/>
            <person name="Jeske O."/>
            <person name="Meyerdierks A."/>
            <person name="Storesund J.E."/>
            <person name="Kallscheuer N."/>
            <person name="Luecker S."/>
            <person name="Lage O.M."/>
            <person name="Pohl T."/>
            <person name="Merkel B.J."/>
            <person name="Hornburger P."/>
            <person name="Mueller R.-W."/>
            <person name="Bruemmer F."/>
            <person name="Labrenz M."/>
            <person name="Spormann A.M."/>
            <person name="Op den Camp H."/>
            <person name="Overmann J."/>
            <person name="Amann R."/>
            <person name="Jetten M.S.M."/>
            <person name="Mascher T."/>
            <person name="Medema M.H."/>
            <person name="Devos D.P."/>
            <person name="Kaster A.-K."/>
            <person name="Ovreas L."/>
            <person name="Rohde M."/>
            <person name="Galperin M.Y."/>
            <person name="Jogler C."/>
        </authorList>
    </citation>
    <scope>NUCLEOTIDE SEQUENCE [LARGE SCALE GENOMIC DNA]</scope>
    <source>
        <strain evidence="3 4">Pan216</strain>
    </source>
</reference>
<evidence type="ECO:0000256" key="2">
    <source>
        <dbReference type="SAM" id="SignalP"/>
    </source>
</evidence>
<keyword evidence="4" id="KW-1185">Reference proteome</keyword>
<feature type="region of interest" description="Disordered" evidence="1">
    <location>
        <begin position="166"/>
        <end position="189"/>
    </location>
</feature>
<feature type="chain" id="PRO_5022160589" evidence="2">
    <location>
        <begin position="28"/>
        <end position="200"/>
    </location>
</feature>
<gene>
    <name evidence="3" type="ORF">Pan216_33990</name>
</gene>
<protein>
    <submittedName>
        <fullName evidence="3">Uncharacterized protein</fullName>
    </submittedName>
</protein>
<proteinExistence type="predicted"/>
<sequence length="200" mass="20757" precursor="true">MLLKNTLPFWACCLGGLIFLSATEAQAQDADFNPTTEALRQVNRTKLGVQEFGRQLLLIDSDPSDFSPLEKSAYLETVAKQYAGAARASVQAAEEQQFEPDSIVFAPPAPTAVLAQLGFPVTGLQQRFSGNANAEASAAAGTGARLSTVGIVARALVAVAAVAGSSSDGEPVSTEFSVDSDGNSVVSPNGSGLNFARSRF</sequence>
<accession>A0A518B6G9</accession>
<feature type="signal peptide" evidence="2">
    <location>
        <begin position="1"/>
        <end position="27"/>
    </location>
</feature>
<evidence type="ECO:0000313" key="3">
    <source>
        <dbReference type="EMBL" id="QDU62532.1"/>
    </source>
</evidence>
<keyword evidence="2" id="KW-0732">Signal</keyword>
<dbReference type="Proteomes" id="UP000317093">
    <property type="component" value="Chromosome"/>
</dbReference>
<dbReference type="AlphaFoldDB" id="A0A518B6G9"/>
<organism evidence="3 4">
    <name type="scientific">Kolteria novifilia</name>
    <dbReference type="NCBI Taxonomy" id="2527975"/>
    <lineage>
        <taxon>Bacteria</taxon>
        <taxon>Pseudomonadati</taxon>
        <taxon>Planctomycetota</taxon>
        <taxon>Planctomycetia</taxon>
        <taxon>Kolteriales</taxon>
        <taxon>Kolteriaceae</taxon>
        <taxon>Kolteria</taxon>
    </lineage>
</organism>